<dbReference type="GO" id="GO:0008484">
    <property type="term" value="F:sulfuric ester hydrolase activity"/>
    <property type="evidence" value="ECO:0007669"/>
    <property type="project" value="InterPro"/>
</dbReference>
<evidence type="ECO:0000256" key="4">
    <source>
        <dbReference type="ARBA" id="ARBA00022837"/>
    </source>
</evidence>
<organism evidence="8 9">
    <name type="scientific">Hypsibius exemplaris</name>
    <name type="common">Freshwater tardigrade</name>
    <dbReference type="NCBI Taxonomy" id="2072580"/>
    <lineage>
        <taxon>Eukaryota</taxon>
        <taxon>Metazoa</taxon>
        <taxon>Ecdysozoa</taxon>
        <taxon>Tardigrada</taxon>
        <taxon>Eutardigrada</taxon>
        <taxon>Parachela</taxon>
        <taxon>Hypsibioidea</taxon>
        <taxon>Hypsibiidae</taxon>
        <taxon>Hypsibius</taxon>
    </lineage>
</organism>
<keyword evidence="6" id="KW-0472">Membrane</keyword>
<feature type="transmembrane region" description="Helical" evidence="6">
    <location>
        <begin position="61"/>
        <end position="86"/>
    </location>
</feature>
<dbReference type="OrthoDB" id="103349at2759"/>
<dbReference type="CDD" id="cd16029">
    <property type="entry name" value="4-S"/>
    <property type="match status" value="1"/>
</dbReference>
<evidence type="ECO:0000313" key="8">
    <source>
        <dbReference type="EMBL" id="OWA53409.1"/>
    </source>
</evidence>
<evidence type="ECO:0000256" key="6">
    <source>
        <dbReference type="SAM" id="Phobius"/>
    </source>
</evidence>
<keyword evidence="6" id="KW-1133">Transmembrane helix</keyword>
<dbReference type="SUPFAM" id="SSF53649">
    <property type="entry name" value="Alkaline phosphatase-like"/>
    <property type="match status" value="1"/>
</dbReference>
<dbReference type="InterPro" id="IPR017850">
    <property type="entry name" value="Alkaline_phosphatase_core_sf"/>
</dbReference>
<feature type="domain" description="Sulfatase N-terminal" evidence="7">
    <location>
        <begin position="101"/>
        <end position="447"/>
    </location>
</feature>
<accession>A0A9X6NPG3</accession>
<dbReference type="PANTHER" id="PTHR10342:SF273">
    <property type="entry name" value="RE14504P"/>
    <property type="match status" value="1"/>
</dbReference>
<evidence type="ECO:0000256" key="3">
    <source>
        <dbReference type="ARBA" id="ARBA00022723"/>
    </source>
</evidence>
<comment type="similarity">
    <text evidence="2">Belongs to the sulfatase family.</text>
</comment>
<dbReference type="InterPro" id="IPR047115">
    <property type="entry name" value="ARSB"/>
</dbReference>
<keyword evidence="4" id="KW-0106">Calcium</keyword>
<dbReference type="Pfam" id="PF00884">
    <property type="entry name" value="Sulfatase"/>
    <property type="match status" value="1"/>
</dbReference>
<keyword evidence="3" id="KW-0479">Metal-binding</keyword>
<keyword evidence="9" id="KW-1185">Reference proteome</keyword>
<dbReference type="InterPro" id="IPR000917">
    <property type="entry name" value="Sulfatase_N"/>
</dbReference>
<name>A0A9X6NPG3_HYPEX</name>
<reference evidence="9" key="1">
    <citation type="submission" date="2017-01" db="EMBL/GenBank/DDBJ databases">
        <title>Comparative genomics of anhydrobiosis in the tardigrade Hypsibius dujardini.</title>
        <authorList>
            <person name="Yoshida Y."/>
            <person name="Koutsovoulos G."/>
            <person name="Laetsch D."/>
            <person name="Stevens L."/>
            <person name="Kumar S."/>
            <person name="Horikawa D."/>
            <person name="Ishino K."/>
            <person name="Komine S."/>
            <person name="Tomita M."/>
            <person name="Blaxter M."/>
            <person name="Arakawa K."/>
        </authorList>
    </citation>
    <scope>NUCLEOTIDE SEQUENCE [LARGE SCALE GENOMIC DNA]</scope>
    <source>
        <strain evidence="9">Z151</strain>
    </source>
</reference>
<evidence type="ECO:0000256" key="1">
    <source>
        <dbReference type="ARBA" id="ARBA00001913"/>
    </source>
</evidence>
<sequence>MAHSTAPSAGSSAPSAGSSEPFAGSSAPFAGSSGAILKGSTGSVVGSITFSDEGRARRQKVLYTLAVVVFIVGLVLGIVGLYFYYWRPTRTEEPSYPTGQPNIVLIIADDLGHADLGYSEGNQQTPTPNIDRLAWDGIILNRHYTHQSCSPTRSALMTGKYDFQTGLTYPYASGEPYGLPLHHKLLPQYLKDLNYSTFLLGKWHLGAHTREFYPDQRGFDYWLGYLEGEVDPFHYRTSWLGPDLGIQGAVKGGRNLYENGFQVAEDCTNNHYLPHLLTERFEQIIHTYNSSRPFFVYFSTPLPKANSEWNGTERVNRQFVMPQYAARAPVRAMDNKFAGRKQQIAQIQALDNQVGRITQALEDKGVLDNTIILFMSDNGGAPAIAPLFHRNHGSNWPLRMFRGTPFEGGVRNLAFIWSKWWLKRKAIATDQLFHVIDWLPTLYDAAGGKLSNLPEMSGVSQWTSLRNGEKKGPRTEIVASLVRGLGLLAEEPSTGTLYKLVGGSFFNNKSFMGWLRTEGTNATHTMTVKTSVSVNCGNPAGVERTACRPWIADCLFDLSRDPCETDNIAATNPGMLKTMQDKMRAYNATAGPHLMKPFDSASNPERWKNWWVPWMDPVPVKGPAPCLPFQPSSAI</sequence>
<keyword evidence="6" id="KW-0812">Transmembrane</keyword>
<keyword evidence="5" id="KW-0325">Glycoprotein</keyword>
<dbReference type="GO" id="GO:0046872">
    <property type="term" value="F:metal ion binding"/>
    <property type="evidence" value="ECO:0007669"/>
    <property type="project" value="UniProtKB-KW"/>
</dbReference>
<dbReference type="Gene3D" id="3.30.1120.10">
    <property type="match status" value="1"/>
</dbReference>
<dbReference type="Gene3D" id="3.40.720.10">
    <property type="entry name" value="Alkaline Phosphatase, subunit A"/>
    <property type="match status" value="1"/>
</dbReference>
<evidence type="ECO:0000256" key="2">
    <source>
        <dbReference type="ARBA" id="ARBA00008779"/>
    </source>
</evidence>
<protein>
    <submittedName>
        <fullName evidence="8">Arylsulfatase J</fullName>
    </submittedName>
</protein>
<comment type="cofactor">
    <cofactor evidence="1">
        <name>Ca(2+)</name>
        <dbReference type="ChEBI" id="CHEBI:29108"/>
    </cofactor>
</comment>
<dbReference type="Proteomes" id="UP000192578">
    <property type="component" value="Unassembled WGS sequence"/>
</dbReference>
<dbReference type="EMBL" id="MTYJ01000319">
    <property type="protein sequence ID" value="OWA53409.1"/>
    <property type="molecule type" value="Genomic_DNA"/>
</dbReference>
<comment type="caution">
    <text evidence="8">The sequence shown here is derived from an EMBL/GenBank/DDBJ whole genome shotgun (WGS) entry which is preliminary data.</text>
</comment>
<gene>
    <name evidence="8" type="ORF">BV898_17838</name>
</gene>
<proteinExistence type="inferred from homology"/>
<dbReference type="PANTHER" id="PTHR10342">
    <property type="entry name" value="ARYLSULFATASE"/>
    <property type="match status" value="1"/>
</dbReference>
<evidence type="ECO:0000313" key="9">
    <source>
        <dbReference type="Proteomes" id="UP000192578"/>
    </source>
</evidence>
<evidence type="ECO:0000256" key="5">
    <source>
        <dbReference type="ARBA" id="ARBA00023180"/>
    </source>
</evidence>
<dbReference type="AlphaFoldDB" id="A0A9X6NPG3"/>
<evidence type="ECO:0000259" key="7">
    <source>
        <dbReference type="Pfam" id="PF00884"/>
    </source>
</evidence>